<dbReference type="InParanoid" id="A0A158NI73"/>
<dbReference type="OrthoDB" id="6263678at2759"/>
<evidence type="ECO:0000313" key="3">
    <source>
        <dbReference type="Proteomes" id="UP000005205"/>
    </source>
</evidence>
<dbReference type="PANTHER" id="PTHR14917:SF4">
    <property type="entry name" value="SPERMATOGENESIS-ASSOCIATED 7"/>
    <property type="match status" value="1"/>
</dbReference>
<feature type="compositionally biased region" description="Basic and acidic residues" evidence="1">
    <location>
        <begin position="492"/>
        <end position="524"/>
    </location>
</feature>
<dbReference type="EnsemblMetazoa" id="XM_012201841.1">
    <property type="protein sequence ID" value="XP_012057231.1"/>
    <property type="gene ID" value="LOC105620339"/>
</dbReference>
<dbReference type="GO" id="GO:0000226">
    <property type="term" value="P:microtubule cytoskeleton organization"/>
    <property type="evidence" value="ECO:0007669"/>
    <property type="project" value="TreeGrafter"/>
</dbReference>
<dbReference type="AlphaFoldDB" id="A0A158NI73"/>
<evidence type="ECO:0000256" key="1">
    <source>
        <dbReference type="SAM" id="MobiDB-lite"/>
    </source>
</evidence>
<protein>
    <submittedName>
        <fullName evidence="2">Uncharacterized protein</fullName>
    </submittedName>
</protein>
<accession>A0A158NI73</accession>
<sequence>MTRCVKKQVNLKSSTYNQTGQNYFEQLAAYNSMSLHLRRVLLARSVVDTRNKIYLKRIQRYKVQRAYDCEVCLHLDDVIDRLAYDTQHHPMDMLEICLNAKHLDVCNCNLDQLKACSSHTCCDETDQMDRQQQSTSKSRRITSPCSLKRKKFSESNFICKKEQKSTRDVPNIVNPSICFLQQRRCRYEKELPSPCAATRLNSMMFKSRSQSPEQNSQTKIDYHTVSSSDSQHYNFCDEKYIKESKQFTNPNNSQKEEEKKYIKFVYNITKEIIQRGLYTDKELQDVFKKHINQYKGILNMNKMLYEIYQLKISLNMADSDTDEELEDLIHAQTLLNISEIRPPTPPKVLNENKVMEKLESYQKMMKADRSPKFTTKSVMLVDANPELLITERDVLVSLIEAGVDPKQVQHIYNNLRHKSRDINLTEGTQMDVETLYSSVLKVDNLELEDNDKQISVIAESANDNSAVDHLIESSEKQEPNLIPNFVSTQDETMERGKDEREEDGREDGREENERGEDGKGEEGI</sequence>
<dbReference type="EMBL" id="ADTU01016037">
    <property type="status" value="NOT_ANNOTATED_CDS"/>
    <property type="molecule type" value="Genomic_DNA"/>
</dbReference>
<dbReference type="Pfam" id="PF15244">
    <property type="entry name" value="HSD3"/>
    <property type="match status" value="1"/>
</dbReference>
<dbReference type="STRING" id="12957.A0A158NI73"/>
<feature type="region of interest" description="Disordered" evidence="1">
    <location>
        <begin position="472"/>
        <end position="524"/>
    </location>
</feature>
<dbReference type="KEGG" id="acep:105620339"/>
<dbReference type="PANTHER" id="PTHR14917">
    <property type="entry name" value="SPERMATOGENESIS-ASSOCIATED PROTEIN 7"/>
    <property type="match status" value="1"/>
</dbReference>
<proteinExistence type="predicted"/>
<dbReference type="GO" id="GO:0036064">
    <property type="term" value="C:ciliary basal body"/>
    <property type="evidence" value="ECO:0007669"/>
    <property type="project" value="TreeGrafter"/>
</dbReference>
<evidence type="ECO:0000313" key="2">
    <source>
        <dbReference type="EnsemblMetazoa" id="XP_012057231.1"/>
    </source>
</evidence>
<reference evidence="3" key="1">
    <citation type="journal article" date="2011" name="PLoS Genet.">
        <title>The genome sequence of the leaf-cutter ant Atta cephalotes reveals insights into its obligate symbiotic lifestyle.</title>
        <authorList>
            <person name="Suen G."/>
            <person name="Teiling C."/>
            <person name="Li L."/>
            <person name="Holt C."/>
            <person name="Abouheif E."/>
            <person name="Bornberg-Bauer E."/>
            <person name="Bouffard P."/>
            <person name="Caldera E.J."/>
            <person name="Cash E."/>
            <person name="Cavanaugh A."/>
            <person name="Denas O."/>
            <person name="Elhaik E."/>
            <person name="Fave M.J."/>
            <person name="Gadau J."/>
            <person name="Gibson J.D."/>
            <person name="Graur D."/>
            <person name="Grubbs K.J."/>
            <person name="Hagen D.E."/>
            <person name="Harkins T.T."/>
            <person name="Helmkampf M."/>
            <person name="Hu H."/>
            <person name="Johnson B.R."/>
            <person name="Kim J."/>
            <person name="Marsh S.E."/>
            <person name="Moeller J.A."/>
            <person name="Munoz-Torres M.C."/>
            <person name="Murphy M.C."/>
            <person name="Naughton M.C."/>
            <person name="Nigam S."/>
            <person name="Overson R."/>
            <person name="Rajakumar R."/>
            <person name="Reese J.T."/>
            <person name="Scott J.J."/>
            <person name="Smith C.R."/>
            <person name="Tao S."/>
            <person name="Tsutsui N.D."/>
            <person name="Viljakainen L."/>
            <person name="Wissler L."/>
            <person name="Yandell M.D."/>
            <person name="Zimmer F."/>
            <person name="Taylor J."/>
            <person name="Slater S.C."/>
            <person name="Clifton S.W."/>
            <person name="Warren W.C."/>
            <person name="Elsik C.G."/>
            <person name="Smith C.D."/>
            <person name="Weinstock G.M."/>
            <person name="Gerardo N.M."/>
            <person name="Currie C.R."/>
        </authorList>
    </citation>
    <scope>NUCLEOTIDE SEQUENCE [LARGE SCALE GENOMIC DNA]</scope>
</reference>
<dbReference type="InterPro" id="IPR029357">
    <property type="entry name" value="SPATA7"/>
</dbReference>
<gene>
    <name evidence="2" type="primary">105620339</name>
</gene>
<reference evidence="2" key="2">
    <citation type="submission" date="2016-04" db="UniProtKB">
        <authorList>
            <consortium name="EnsemblMetazoa"/>
        </authorList>
    </citation>
    <scope>IDENTIFICATION</scope>
</reference>
<name>A0A158NI73_ATTCE</name>
<keyword evidence="3" id="KW-1185">Reference proteome</keyword>
<dbReference type="GO" id="GO:0005930">
    <property type="term" value="C:axoneme"/>
    <property type="evidence" value="ECO:0007669"/>
    <property type="project" value="TreeGrafter"/>
</dbReference>
<dbReference type="Proteomes" id="UP000005205">
    <property type="component" value="Unassembled WGS sequence"/>
</dbReference>
<organism evidence="2 3">
    <name type="scientific">Atta cephalotes</name>
    <name type="common">Leafcutter ant</name>
    <dbReference type="NCBI Taxonomy" id="12957"/>
    <lineage>
        <taxon>Eukaryota</taxon>
        <taxon>Metazoa</taxon>
        <taxon>Ecdysozoa</taxon>
        <taxon>Arthropoda</taxon>
        <taxon>Hexapoda</taxon>
        <taxon>Insecta</taxon>
        <taxon>Pterygota</taxon>
        <taxon>Neoptera</taxon>
        <taxon>Endopterygota</taxon>
        <taxon>Hymenoptera</taxon>
        <taxon>Apocrita</taxon>
        <taxon>Aculeata</taxon>
        <taxon>Formicoidea</taxon>
        <taxon>Formicidae</taxon>
        <taxon>Myrmicinae</taxon>
        <taxon>Atta</taxon>
    </lineage>
</organism>
<dbReference type="eggNOG" id="ENOG502RTR4">
    <property type="taxonomic scope" value="Eukaryota"/>
</dbReference>